<evidence type="ECO:0000313" key="3">
    <source>
        <dbReference type="Proteomes" id="UP000027982"/>
    </source>
</evidence>
<dbReference type="Proteomes" id="UP000027982">
    <property type="component" value="Chromosome"/>
</dbReference>
<keyword evidence="3" id="KW-1185">Reference proteome</keyword>
<name>A0A068NUW2_FIMGI</name>
<keyword evidence="1" id="KW-0812">Transmembrane</keyword>
<feature type="transmembrane region" description="Helical" evidence="1">
    <location>
        <begin position="7"/>
        <end position="32"/>
    </location>
</feature>
<keyword evidence="1" id="KW-1133">Transmembrane helix</keyword>
<reference evidence="2 3" key="1">
    <citation type="journal article" date="2014" name="PLoS ONE">
        <title>The first complete genome sequence of the class fimbriimonadia in the phylum armatimonadetes.</title>
        <authorList>
            <person name="Hu Z.Y."/>
            <person name="Wang Y.Z."/>
            <person name="Im W.T."/>
            <person name="Wang S.Y."/>
            <person name="Zhao G.P."/>
            <person name="Zheng H.J."/>
            <person name="Quan Z.X."/>
        </authorList>
    </citation>
    <scope>NUCLEOTIDE SEQUENCE [LARGE SCALE GENOMIC DNA]</scope>
    <source>
        <strain evidence="2">Gsoil 348</strain>
    </source>
</reference>
<proteinExistence type="predicted"/>
<dbReference type="RefSeq" id="WP_025226031.1">
    <property type="nucleotide sequence ID" value="NZ_CP007139.1"/>
</dbReference>
<feature type="transmembrane region" description="Helical" evidence="1">
    <location>
        <begin position="38"/>
        <end position="59"/>
    </location>
</feature>
<gene>
    <name evidence="2" type="ORF">OP10G_2026</name>
</gene>
<dbReference type="HOGENOM" id="CLU_1822483_0_0_0"/>
<sequence>MEKKIYLGLSLILGVPILRVIEIVAIGLTMGGLSAANFVGHATLGLIIGVACAISVQVLKLRPAKMLWVLPLLAVAYAGLLLGVSYPPTFFKLDPTYVSTMILMDLGAWAIVVAGASTVAFMTTRTRSVASPRLGRAIGTR</sequence>
<evidence type="ECO:0000313" key="2">
    <source>
        <dbReference type="EMBL" id="AIE85394.1"/>
    </source>
</evidence>
<keyword evidence="1" id="KW-0472">Membrane</keyword>
<dbReference type="KEGG" id="fgi:OP10G_2026"/>
<feature type="transmembrane region" description="Helical" evidence="1">
    <location>
        <begin position="106"/>
        <end position="124"/>
    </location>
</feature>
<dbReference type="STRING" id="661478.OP10G_2026"/>
<organism evidence="2 3">
    <name type="scientific">Fimbriimonas ginsengisoli Gsoil 348</name>
    <dbReference type="NCBI Taxonomy" id="661478"/>
    <lineage>
        <taxon>Bacteria</taxon>
        <taxon>Bacillati</taxon>
        <taxon>Armatimonadota</taxon>
        <taxon>Fimbriimonadia</taxon>
        <taxon>Fimbriimonadales</taxon>
        <taxon>Fimbriimonadaceae</taxon>
        <taxon>Fimbriimonas</taxon>
    </lineage>
</organism>
<accession>A0A068NUW2</accession>
<dbReference type="AlphaFoldDB" id="A0A068NUW2"/>
<protein>
    <submittedName>
        <fullName evidence="2">Uncharacterized protein</fullName>
    </submittedName>
</protein>
<dbReference type="EMBL" id="CP007139">
    <property type="protein sequence ID" value="AIE85394.1"/>
    <property type="molecule type" value="Genomic_DNA"/>
</dbReference>
<feature type="transmembrane region" description="Helical" evidence="1">
    <location>
        <begin position="66"/>
        <end position="86"/>
    </location>
</feature>
<evidence type="ECO:0000256" key="1">
    <source>
        <dbReference type="SAM" id="Phobius"/>
    </source>
</evidence>